<keyword evidence="2" id="KW-1133">Transmembrane helix</keyword>
<sequence length="199" mass="21973">MVYAQTAQSGWTAAQTAIVIVAVIAILGGIVSASVTYTLNQSAARRERQAKAFAEALNAVEDYAEMPYRVRRRRDTPEARYDLTDEVSKIQSRLAYHQALLQIEAPEVAASYATLVRATKIQAGGQMRQAWQQPVLTTDADMNLQVRYPRDQIDAARGACIATMRAALRRHRTRHAPTLPTANSDQPEIPPPTAGDDQR</sequence>
<gene>
    <name evidence="3" type="ORF">DKT69_23415</name>
</gene>
<dbReference type="AlphaFoldDB" id="A0A317DEA1"/>
<evidence type="ECO:0000256" key="1">
    <source>
        <dbReference type="SAM" id="MobiDB-lite"/>
    </source>
</evidence>
<feature type="transmembrane region" description="Helical" evidence="2">
    <location>
        <begin position="17"/>
        <end position="39"/>
    </location>
</feature>
<dbReference type="OrthoDB" id="5126301at2"/>
<name>A0A317DEA1_9ACTN</name>
<dbReference type="EMBL" id="QGKS01000286">
    <property type="protein sequence ID" value="PWR12622.1"/>
    <property type="molecule type" value="Genomic_DNA"/>
</dbReference>
<evidence type="ECO:0000313" key="4">
    <source>
        <dbReference type="Proteomes" id="UP000246050"/>
    </source>
</evidence>
<comment type="caution">
    <text evidence="3">The sequence shown here is derived from an EMBL/GenBank/DDBJ whole genome shotgun (WGS) entry which is preliminary data.</text>
</comment>
<reference evidence="3 4" key="1">
    <citation type="submission" date="2018-05" db="EMBL/GenBank/DDBJ databases">
        <title>Micromonosporas from Atacama Desert.</title>
        <authorList>
            <person name="Carro L."/>
            <person name="Golinska P."/>
            <person name="Klenk H.-P."/>
            <person name="Goodfellow M."/>
        </authorList>
    </citation>
    <scope>NUCLEOTIDE SEQUENCE [LARGE SCALE GENOMIC DNA]</scope>
    <source>
        <strain evidence="3 4">4G51</strain>
    </source>
</reference>
<evidence type="ECO:0000256" key="2">
    <source>
        <dbReference type="SAM" id="Phobius"/>
    </source>
</evidence>
<feature type="region of interest" description="Disordered" evidence="1">
    <location>
        <begin position="174"/>
        <end position="199"/>
    </location>
</feature>
<dbReference type="Proteomes" id="UP000246050">
    <property type="component" value="Unassembled WGS sequence"/>
</dbReference>
<evidence type="ECO:0000313" key="3">
    <source>
        <dbReference type="EMBL" id="PWR12622.1"/>
    </source>
</evidence>
<protein>
    <submittedName>
        <fullName evidence="3">Uncharacterized protein</fullName>
    </submittedName>
</protein>
<keyword evidence="2" id="KW-0812">Transmembrane</keyword>
<organism evidence="3 4">
    <name type="scientific">Micromonospora sicca</name>
    <dbReference type="NCBI Taxonomy" id="2202420"/>
    <lineage>
        <taxon>Bacteria</taxon>
        <taxon>Bacillati</taxon>
        <taxon>Actinomycetota</taxon>
        <taxon>Actinomycetes</taxon>
        <taxon>Micromonosporales</taxon>
        <taxon>Micromonosporaceae</taxon>
        <taxon>Micromonospora</taxon>
    </lineage>
</organism>
<proteinExistence type="predicted"/>
<accession>A0A317DEA1</accession>
<keyword evidence="2" id="KW-0472">Membrane</keyword>
<dbReference type="RefSeq" id="WP_109803655.1">
    <property type="nucleotide sequence ID" value="NZ_QGKS01000286.1"/>
</dbReference>